<dbReference type="EMBL" id="MHIP01000026">
    <property type="protein sequence ID" value="OGY54710.1"/>
    <property type="molecule type" value="Genomic_DNA"/>
</dbReference>
<evidence type="ECO:0000313" key="1">
    <source>
        <dbReference type="EMBL" id="OGY54710.1"/>
    </source>
</evidence>
<accession>A0A1G1YSW3</accession>
<dbReference type="AlphaFoldDB" id="A0A1G1YSW3"/>
<dbReference type="Proteomes" id="UP000176512">
    <property type="component" value="Unassembled WGS sequence"/>
</dbReference>
<protein>
    <submittedName>
        <fullName evidence="1">Uncharacterized protein</fullName>
    </submittedName>
</protein>
<name>A0A1G1YSW3_9BACT</name>
<organism evidence="1 2">
    <name type="scientific">Candidatus Buchananbacteria bacterium RIFCSPLOWO2_01_FULL_46_12</name>
    <dbReference type="NCBI Taxonomy" id="1797546"/>
    <lineage>
        <taxon>Bacteria</taxon>
        <taxon>Candidatus Buchananiibacteriota</taxon>
    </lineage>
</organism>
<gene>
    <name evidence="1" type="ORF">A3A24_02625</name>
</gene>
<sequence>MEELGPKEGWQDDFLRIVLQKLGVSSRTGRTSHDVITNKPWLLTGGDSLYRGAVAEDEGLAVAVSGSYPEIDEAAAWIVFNLIAALCHMRIRQLRETKVNVL</sequence>
<reference evidence="1 2" key="1">
    <citation type="journal article" date="2016" name="Nat. Commun.">
        <title>Thousands of microbial genomes shed light on interconnected biogeochemical processes in an aquifer system.</title>
        <authorList>
            <person name="Anantharaman K."/>
            <person name="Brown C.T."/>
            <person name="Hug L.A."/>
            <person name="Sharon I."/>
            <person name="Castelle C.J."/>
            <person name="Probst A.J."/>
            <person name="Thomas B.C."/>
            <person name="Singh A."/>
            <person name="Wilkins M.J."/>
            <person name="Karaoz U."/>
            <person name="Brodie E.L."/>
            <person name="Williams K.H."/>
            <person name="Hubbard S.S."/>
            <person name="Banfield J.F."/>
        </authorList>
    </citation>
    <scope>NUCLEOTIDE SEQUENCE [LARGE SCALE GENOMIC DNA]</scope>
</reference>
<comment type="caution">
    <text evidence="1">The sequence shown here is derived from an EMBL/GenBank/DDBJ whole genome shotgun (WGS) entry which is preliminary data.</text>
</comment>
<evidence type="ECO:0000313" key="2">
    <source>
        <dbReference type="Proteomes" id="UP000176512"/>
    </source>
</evidence>
<proteinExistence type="predicted"/>